<evidence type="ECO:0000256" key="3">
    <source>
        <dbReference type="ARBA" id="ARBA00022801"/>
    </source>
</evidence>
<dbReference type="GO" id="GO:0003860">
    <property type="term" value="F:3-hydroxyisobutyryl-CoA hydrolase activity"/>
    <property type="evidence" value="ECO:0007669"/>
    <property type="project" value="UniProtKB-EC"/>
</dbReference>
<dbReference type="GO" id="GO:0005829">
    <property type="term" value="C:cytosol"/>
    <property type="evidence" value="ECO:0007669"/>
    <property type="project" value="TreeGrafter"/>
</dbReference>
<proteinExistence type="predicted"/>
<reference evidence="5" key="1">
    <citation type="submission" date="2023-07" db="EMBL/GenBank/DDBJ databases">
        <title>Genome content predicts the carbon catabolic preferences of heterotrophic bacteria.</title>
        <authorList>
            <person name="Gralka M."/>
        </authorList>
    </citation>
    <scope>NUCLEOTIDE SEQUENCE</scope>
    <source>
        <strain evidence="5">C2R13</strain>
    </source>
</reference>
<evidence type="ECO:0000313" key="6">
    <source>
        <dbReference type="Proteomes" id="UP001170481"/>
    </source>
</evidence>
<dbReference type="Gene3D" id="3.90.226.10">
    <property type="entry name" value="2-enoyl-CoA Hydratase, Chain A, domain 1"/>
    <property type="match status" value="1"/>
</dbReference>
<dbReference type="PANTHER" id="PTHR43176:SF3">
    <property type="entry name" value="3-HYDROXYISOBUTYRYL-COA HYDROLASE, MITOCHONDRIAL"/>
    <property type="match status" value="1"/>
</dbReference>
<evidence type="ECO:0000256" key="2">
    <source>
        <dbReference type="ARBA" id="ARBA00011915"/>
    </source>
</evidence>
<comment type="caution">
    <text evidence="5">The sequence shown here is derived from an EMBL/GenBank/DDBJ whole genome shotgun (WGS) entry which is preliminary data.</text>
</comment>
<dbReference type="AlphaFoldDB" id="A0AAP4WW81"/>
<organism evidence="5 6">
    <name type="scientific">Cobetia amphilecti</name>
    <dbReference type="NCBI Taxonomy" id="1055104"/>
    <lineage>
        <taxon>Bacteria</taxon>
        <taxon>Pseudomonadati</taxon>
        <taxon>Pseudomonadota</taxon>
        <taxon>Gammaproteobacteria</taxon>
        <taxon>Oceanospirillales</taxon>
        <taxon>Halomonadaceae</taxon>
        <taxon>Cobetia</taxon>
    </lineage>
</organism>
<dbReference type="InterPro" id="IPR029045">
    <property type="entry name" value="ClpP/crotonase-like_dom_sf"/>
</dbReference>
<evidence type="ECO:0000313" key="5">
    <source>
        <dbReference type="EMBL" id="MDO6672875.1"/>
    </source>
</evidence>
<name>A0AAP4WW81_9GAMM</name>
<feature type="domain" description="Enoyl-CoA hydratase/isomerase" evidence="4">
    <location>
        <begin position="33"/>
        <end position="380"/>
    </location>
</feature>
<sequence length="394" mass="43446">MSQIEGVTAKAATDVEAPVVFETRRARDGKQLGIMRLNAPRSLNALSLAMIERIEAQLDAWELDSSIAMVWLEGAGERALCAGGDIVALYQAMTTAPANEGADPLEALDDFFATRYFTAEYRLDHRLHTFPKPLLVWGGGIVMGGGMGLFAGGCERVVTESSRLAMPEVSIGLYPDVGASWLLNRLPRGIGEYLGATGAQLNARDALDLGLATRLIPDEQREALKQALCEGEFGRHPSRHLSQVLSEFERRELAPPGQVLPLFDHLQQLVAGREVQQACQRIIDDPQARSDCNAWLNANRERLLAGCPSSPHLVFRMLGRHRHSSLAEAFRDELTLSVRCCMGTELAEGVRALLIDKDKQPQWAYASIAQVSEEYIDGFFAPLWEEDEHPLMDL</sequence>
<dbReference type="SUPFAM" id="SSF52096">
    <property type="entry name" value="ClpP/crotonase"/>
    <property type="match status" value="1"/>
</dbReference>
<comment type="catalytic activity">
    <reaction evidence="1">
        <text>3-hydroxy-2-methylpropanoyl-CoA + H2O = 3-hydroxy-2-methylpropanoate + CoA + H(+)</text>
        <dbReference type="Rhea" id="RHEA:20888"/>
        <dbReference type="ChEBI" id="CHEBI:11805"/>
        <dbReference type="ChEBI" id="CHEBI:15377"/>
        <dbReference type="ChEBI" id="CHEBI:15378"/>
        <dbReference type="ChEBI" id="CHEBI:57287"/>
        <dbReference type="ChEBI" id="CHEBI:57340"/>
        <dbReference type="EC" id="3.1.2.4"/>
    </reaction>
</comment>
<dbReference type="GO" id="GO:0006574">
    <property type="term" value="P:L-valine catabolic process"/>
    <property type="evidence" value="ECO:0007669"/>
    <property type="project" value="TreeGrafter"/>
</dbReference>
<dbReference type="EMBL" id="JAUORK010000016">
    <property type="protein sequence ID" value="MDO6672875.1"/>
    <property type="molecule type" value="Genomic_DNA"/>
</dbReference>
<dbReference type="RefSeq" id="WP_303594466.1">
    <property type="nucleotide sequence ID" value="NZ_JAUORK010000016.1"/>
</dbReference>
<accession>A0AAP4WW81</accession>
<dbReference type="EC" id="3.1.2.4" evidence="2"/>
<protein>
    <recommendedName>
        <fullName evidence="2">3-hydroxyisobutyryl-CoA hydrolase</fullName>
        <ecNumber evidence="2">3.1.2.4</ecNumber>
    </recommendedName>
</protein>
<dbReference type="NCBIfam" id="NF004127">
    <property type="entry name" value="PRK05617.1"/>
    <property type="match status" value="1"/>
</dbReference>
<evidence type="ECO:0000259" key="4">
    <source>
        <dbReference type="Pfam" id="PF16113"/>
    </source>
</evidence>
<dbReference type="Proteomes" id="UP001170481">
    <property type="component" value="Unassembled WGS sequence"/>
</dbReference>
<dbReference type="CDD" id="cd06558">
    <property type="entry name" value="crotonase-like"/>
    <property type="match status" value="1"/>
</dbReference>
<evidence type="ECO:0000256" key="1">
    <source>
        <dbReference type="ARBA" id="ARBA00001709"/>
    </source>
</evidence>
<dbReference type="PANTHER" id="PTHR43176">
    <property type="entry name" value="3-HYDROXYISOBUTYRYL-COA HYDROLASE-RELATED"/>
    <property type="match status" value="1"/>
</dbReference>
<gene>
    <name evidence="5" type="ORF">Q4535_12185</name>
</gene>
<dbReference type="Pfam" id="PF16113">
    <property type="entry name" value="ECH_2"/>
    <property type="match status" value="1"/>
</dbReference>
<keyword evidence="3 5" id="KW-0378">Hydrolase</keyword>
<dbReference type="InterPro" id="IPR032259">
    <property type="entry name" value="HIBYL-CoA-H"/>
</dbReference>
<dbReference type="InterPro" id="IPR045004">
    <property type="entry name" value="ECH_dom"/>
</dbReference>